<organism evidence="3 4">
    <name type="scientific">Suillus fuscotomentosus</name>
    <dbReference type="NCBI Taxonomy" id="1912939"/>
    <lineage>
        <taxon>Eukaryota</taxon>
        <taxon>Fungi</taxon>
        <taxon>Dikarya</taxon>
        <taxon>Basidiomycota</taxon>
        <taxon>Agaricomycotina</taxon>
        <taxon>Agaricomycetes</taxon>
        <taxon>Agaricomycetidae</taxon>
        <taxon>Boletales</taxon>
        <taxon>Suillineae</taxon>
        <taxon>Suillaceae</taxon>
        <taxon>Suillus</taxon>
    </lineage>
</organism>
<sequence length="241" mass="28259">MSHLHNINCLPAELLLSIFQLTGTLGGPRILPGIVIASHVCKRWRYLTLQTQSLWTMISISNREKDYAHHARVWLTRSGVLPVDITIHWDSSWVEHKAEEALFPIDDAAPWADETSQYIRRSYMEYERFRELKRQSLMCELECHKHRWRSFKWNATSDRLIEDSADADVQTLVDPSDYFLGMDSNSAIYMVVSRDFPSLSSIDKVSLDSKASVCTRKNTFFTRHKTSVRRFWSKFWDLLHF</sequence>
<evidence type="ECO:0000259" key="2">
    <source>
        <dbReference type="Pfam" id="PF12937"/>
    </source>
</evidence>
<evidence type="ECO:0000313" key="4">
    <source>
        <dbReference type="Proteomes" id="UP001195769"/>
    </source>
</evidence>
<feature type="signal peptide" evidence="1">
    <location>
        <begin position="1"/>
        <end position="26"/>
    </location>
</feature>
<name>A0AAD4E3P6_9AGAM</name>
<gene>
    <name evidence="3" type="ORF">F5891DRAFT_514626</name>
</gene>
<dbReference type="InterPro" id="IPR036047">
    <property type="entry name" value="F-box-like_dom_sf"/>
</dbReference>
<proteinExistence type="predicted"/>
<dbReference type="RefSeq" id="XP_041223284.1">
    <property type="nucleotide sequence ID" value="XM_041372111.1"/>
</dbReference>
<comment type="caution">
    <text evidence="3">The sequence shown here is derived from an EMBL/GenBank/DDBJ whole genome shotgun (WGS) entry which is preliminary data.</text>
</comment>
<protein>
    <recommendedName>
        <fullName evidence="2">F-box domain-containing protein</fullName>
    </recommendedName>
</protein>
<dbReference type="Pfam" id="PF12937">
    <property type="entry name" value="F-box-like"/>
    <property type="match status" value="1"/>
</dbReference>
<dbReference type="GeneID" id="64666409"/>
<dbReference type="AlphaFoldDB" id="A0AAD4E3P6"/>
<dbReference type="Gene3D" id="1.20.1280.50">
    <property type="match status" value="1"/>
</dbReference>
<dbReference type="InterPro" id="IPR001810">
    <property type="entry name" value="F-box_dom"/>
</dbReference>
<feature type="domain" description="F-box" evidence="2">
    <location>
        <begin position="7"/>
        <end position="60"/>
    </location>
</feature>
<dbReference type="Proteomes" id="UP001195769">
    <property type="component" value="Unassembled WGS sequence"/>
</dbReference>
<dbReference type="EMBL" id="JABBWK010000044">
    <property type="protein sequence ID" value="KAG1897708.1"/>
    <property type="molecule type" value="Genomic_DNA"/>
</dbReference>
<dbReference type="SUPFAM" id="SSF81383">
    <property type="entry name" value="F-box domain"/>
    <property type="match status" value="1"/>
</dbReference>
<keyword evidence="4" id="KW-1185">Reference proteome</keyword>
<evidence type="ECO:0000256" key="1">
    <source>
        <dbReference type="SAM" id="SignalP"/>
    </source>
</evidence>
<reference evidence="3" key="1">
    <citation type="journal article" date="2020" name="New Phytol.">
        <title>Comparative genomics reveals dynamic genome evolution in host specialist ectomycorrhizal fungi.</title>
        <authorList>
            <person name="Lofgren L.A."/>
            <person name="Nguyen N.H."/>
            <person name="Vilgalys R."/>
            <person name="Ruytinx J."/>
            <person name="Liao H.L."/>
            <person name="Branco S."/>
            <person name="Kuo A."/>
            <person name="LaButti K."/>
            <person name="Lipzen A."/>
            <person name="Andreopoulos W."/>
            <person name="Pangilinan J."/>
            <person name="Riley R."/>
            <person name="Hundley H."/>
            <person name="Na H."/>
            <person name="Barry K."/>
            <person name="Grigoriev I.V."/>
            <person name="Stajich J.E."/>
            <person name="Kennedy P.G."/>
        </authorList>
    </citation>
    <scope>NUCLEOTIDE SEQUENCE</scope>
    <source>
        <strain evidence="3">FC203</strain>
    </source>
</reference>
<feature type="chain" id="PRO_5041910687" description="F-box domain-containing protein" evidence="1">
    <location>
        <begin position="27"/>
        <end position="241"/>
    </location>
</feature>
<keyword evidence="1" id="KW-0732">Signal</keyword>
<evidence type="ECO:0000313" key="3">
    <source>
        <dbReference type="EMBL" id="KAG1897708.1"/>
    </source>
</evidence>
<accession>A0AAD4E3P6</accession>